<dbReference type="PANTHER" id="PTHR13778">
    <property type="entry name" value="GLYCOSYLTRANSFERASE 8 DOMAIN-CONTAINING PROTEIN"/>
    <property type="match status" value="1"/>
</dbReference>
<evidence type="ECO:0000313" key="5">
    <source>
        <dbReference type="Proteomes" id="UP000778951"/>
    </source>
</evidence>
<dbReference type="AlphaFoldDB" id="A0A968GJ39"/>
<name>A0A968GJ39_9SPIO</name>
<evidence type="ECO:0000313" key="4">
    <source>
        <dbReference type="EMBL" id="NIZ69884.1"/>
    </source>
</evidence>
<dbReference type="GO" id="GO:0046872">
    <property type="term" value="F:metal ion binding"/>
    <property type="evidence" value="ECO:0007669"/>
    <property type="project" value="UniProtKB-KW"/>
</dbReference>
<dbReference type="RefSeq" id="WP_167695956.1">
    <property type="nucleotide sequence ID" value="NZ_CP118181.1"/>
</dbReference>
<keyword evidence="2" id="KW-0808">Transferase</keyword>
<accession>A0A968GJ39</accession>
<protein>
    <submittedName>
        <fullName evidence="4">Glycosyltransferase family 8 protein</fullName>
    </submittedName>
</protein>
<reference evidence="4" key="1">
    <citation type="submission" date="2020-03" db="EMBL/GenBank/DDBJ databases">
        <title>Spirochaetal bacteria isolated from arthropods constitute a novel genus Entomospira genus novum within the order Spirochaetales.</title>
        <authorList>
            <person name="Grana-Miraglia L."/>
            <person name="Sikutova S."/>
            <person name="Fingerle V."/>
            <person name="Sing A."/>
            <person name="Castillo-Ramirez S."/>
            <person name="Margos G."/>
            <person name="Rudolf I."/>
        </authorList>
    </citation>
    <scope>NUCLEOTIDE SEQUENCE</scope>
    <source>
        <strain evidence="4">BR149</strain>
    </source>
</reference>
<organism evidence="4 5">
    <name type="scientific">Entomospira culicis</name>
    <dbReference type="NCBI Taxonomy" id="2719989"/>
    <lineage>
        <taxon>Bacteria</taxon>
        <taxon>Pseudomonadati</taxon>
        <taxon>Spirochaetota</taxon>
        <taxon>Spirochaetia</taxon>
        <taxon>Spirochaetales</taxon>
        <taxon>Spirochaetaceae</taxon>
        <taxon>Entomospira</taxon>
    </lineage>
</organism>
<dbReference type="Proteomes" id="UP000778951">
    <property type="component" value="Unassembled WGS sequence"/>
</dbReference>
<dbReference type="Gene3D" id="3.90.550.10">
    <property type="entry name" value="Spore Coat Polysaccharide Biosynthesis Protein SpsA, Chain A"/>
    <property type="match status" value="1"/>
</dbReference>
<evidence type="ECO:0000256" key="2">
    <source>
        <dbReference type="ARBA" id="ARBA00022679"/>
    </source>
</evidence>
<keyword evidence="5" id="KW-1185">Reference proteome</keyword>
<sequence length="349" mass="41393">MQIPVVLAINDAYLQQAKVLIYSLYDNAKEETRYDVYILHYKLSLETQEALEIFYKKENFRGRLTFLGMSEAQWQSIPFVGKWGKETNYRLFLPNLLPHLDKIIYLDADVLVLADLTEYYALDLKETAFGSVIEDILAFRRYYVFTQLAKLDKQHMSYQADWEYINAGILFLNLKKLRAIDLEEKALRLLSLLPKSGFWLEHFRPPHIDPLIMPDQDILFYLAFAYTDGITYVPFAYNYLLFVLAKSQIENEASAEYEAYLAFLNRRVPKDVALPSSPVMIHFAAMHPWKVLHMKGRYADRYHVYAKKIGWNSTKYSYFYFLAKVRNYIKHRLLLPDFKEQMRRVFKRV</sequence>
<dbReference type="GO" id="GO:0016757">
    <property type="term" value="F:glycosyltransferase activity"/>
    <property type="evidence" value="ECO:0007669"/>
    <property type="project" value="UniProtKB-KW"/>
</dbReference>
<dbReference type="EMBL" id="JAATLM010000001">
    <property type="protein sequence ID" value="NIZ69884.1"/>
    <property type="molecule type" value="Genomic_DNA"/>
</dbReference>
<dbReference type="InterPro" id="IPR050748">
    <property type="entry name" value="Glycosyltrans_8_dom-fam"/>
</dbReference>
<dbReference type="InterPro" id="IPR029044">
    <property type="entry name" value="Nucleotide-diphossugar_trans"/>
</dbReference>
<evidence type="ECO:0000256" key="1">
    <source>
        <dbReference type="ARBA" id="ARBA00022676"/>
    </source>
</evidence>
<keyword evidence="1" id="KW-0328">Glycosyltransferase</keyword>
<dbReference type="InterPro" id="IPR002495">
    <property type="entry name" value="Glyco_trans_8"/>
</dbReference>
<dbReference type="PANTHER" id="PTHR13778:SF47">
    <property type="entry name" value="LIPOPOLYSACCHARIDE 1,3-GALACTOSYLTRANSFERASE"/>
    <property type="match status" value="1"/>
</dbReference>
<evidence type="ECO:0000256" key="3">
    <source>
        <dbReference type="ARBA" id="ARBA00022723"/>
    </source>
</evidence>
<comment type="caution">
    <text evidence="4">The sequence shown here is derived from an EMBL/GenBank/DDBJ whole genome shotgun (WGS) entry which is preliminary data.</text>
</comment>
<dbReference type="Pfam" id="PF01501">
    <property type="entry name" value="Glyco_transf_8"/>
    <property type="match status" value="1"/>
</dbReference>
<dbReference type="SUPFAM" id="SSF53448">
    <property type="entry name" value="Nucleotide-diphospho-sugar transferases"/>
    <property type="match status" value="1"/>
</dbReference>
<gene>
    <name evidence="4" type="ORF">HCT48_06645</name>
</gene>
<keyword evidence="3" id="KW-0479">Metal-binding</keyword>
<dbReference type="CDD" id="cd04194">
    <property type="entry name" value="GT8_A4GalT_like"/>
    <property type="match status" value="1"/>
</dbReference>
<proteinExistence type="predicted"/>